<comment type="caution">
    <text evidence="3">The sequence shown here is derived from an EMBL/GenBank/DDBJ whole genome shotgun (WGS) entry which is preliminary data.</text>
</comment>
<organism evidence="3 6">
    <name type="scientific">Carbonactinospora thermoautotrophica</name>
    <dbReference type="NCBI Taxonomy" id="1469144"/>
    <lineage>
        <taxon>Bacteria</taxon>
        <taxon>Bacillati</taxon>
        <taxon>Actinomycetota</taxon>
        <taxon>Actinomycetes</taxon>
        <taxon>Kitasatosporales</taxon>
        <taxon>Carbonactinosporaceae</taxon>
        <taxon>Carbonactinospora</taxon>
    </lineage>
</organism>
<dbReference type="AlphaFoldDB" id="A0A132MY49"/>
<evidence type="ECO:0000313" key="6">
    <source>
        <dbReference type="Proteomes" id="UP000070188"/>
    </source>
</evidence>
<reference evidence="3" key="3">
    <citation type="submission" date="2015-04" db="EMBL/GenBank/DDBJ databases">
        <title>Physiological reanalysis, assessment of diazotrophy, and genome sequences of multiple isolates of Streptomyces thermoautotrophicus.</title>
        <authorList>
            <person name="MacKellar D.C."/>
            <person name="Lieber L."/>
            <person name="Norman J."/>
            <person name="Bolger A."/>
            <person name="Tobin C."/>
            <person name="Murray J.W."/>
            <person name="Woodward J."/>
            <person name="Friesen M."/>
            <person name="Prell J."/>
        </authorList>
    </citation>
    <scope>NUCLEOTIDE SEQUENCE [LARGE SCALE GENOMIC DNA]</scope>
    <source>
        <strain evidence="3">H1</strain>
    </source>
</reference>
<name>A0A132MY49_9ACTN</name>
<proteinExistence type="predicted"/>
<evidence type="ECO:0000256" key="1">
    <source>
        <dbReference type="SAM" id="MobiDB-lite"/>
    </source>
</evidence>
<sequence length="137" mass="14538">MSKPSSIPILRLGDVLLASVQQELDDSTALAFADELTQRIAETTARGVMLDISKLEVVDSFIARVLVEITAMARLLGARVVVAGMRPAVAMTLVELGLALPGVETALTVERALEKLAGDSPLRPNRPRDKGPGSAKH</sequence>
<feature type="domain" description="STAS" evidence="2">
    <location>
        <begin position="5"/>
        <end position="116"/>
    </location>
</feature>
<dbReference type="PROSITE" id="PS50801">
    <property type="entry name" value="STAS"/>
    <property type="match status" value="1"/>
</dbReference>
<evidence type="ECO:0000313" key="3">
    <source>
        <dbReference type="EMBL" id="KWX02620.1"/>
    </source>
</evidence>
<evidence type="ECO:0000313" key="8">
    <source>
        <dbReference type="Proteomes" id="UP000070659"/>
    </source>
</evidence>
<dbReference type="PATRIC" id="fig|1469144.10.peg.3930"/>
<evidence type="ECO:0000313" key="4">
    <source>
        <dbReference type="EMBL" id="KWX03687.1"/>
    </source>
</evidence>
<dbReference type="Proteomes" id="UP000070598">
    <property type="component" value="Unassembled WGS sequence"/>
</dbReference>
<gene>
    <name evidence="3" type="ORF">LI90_3663</name>
    <name evidence="4" type="ORF">TH66_12795</name>
    <name evidence="5" type="ORF">TR74_05475</name>
</gene>
<dbReference type="SUPFAM" id="SSF52091">
    <property type="entry name" value="SpoIIaa-like"/>
    <property type="match status" value="1"/>
</dbReference>
<keyword evidence="6" id="KW-1185">Reference proteome</keyword>
<reference evidence="4 8" key="2">
    <citation type="submission" date="2015-02" db="EMBL/GenBank/DDBJ databases">
        <title>Physiological reanalysis, assessment of diazotrophy, and genome sequences of multiple isolates of Streptomyces thermoautotrophicus.</title>
        <authorList>
            <person name="MacKellar D.C."/>
            <person name="Lieber L."/>
            <person name="Norman J."/>
            <person name="Bolger A."/>
            <person name="Tobin C."/>
            <person name="Murray J.W."/>
            <person name="Prell J."/>
        </authorList>
    </citation>
    <scope>NUCLEOTIDE SEQUENCE [LARGE SCALE GENOMIC DNA]</scope>
    <source>
        <strain evidence="4 8">UBT1</strain>
    </source>
</reference>
<evidence type="ECO:0000313" key="7">
    <source>
        <dbReference type="Proteomes" id="UP000070598"/>
    </source>
</evidence>
<dbReference type="RefSeq" id="WP_066889744.1">
    <property type="nucleotide sequence ID" value="NZ_CP171739.1"/>
</dbReference>
<dbReference type="EMBL" id="LAXD01000001">
    <property type="protein sequence ID" value="KWX02620.1"/>
    <property type="molecule type" value="Genomic_DNA"/>
</dbReference>
<dbReference type="Pfam" id="PF01740">
    <property type="entry name" value="STAS"/>
    <property type="match status" value="1"/>
</dbReference>
<dbReference type="Proteomes" id="UP000070659">
    <property type="component" value="Unassembled WGS sequence"/>
</dbReference>
<dbReference type="OrthoDB" id="9797171at2"/>
<accession>A0A132MY49</accession>
<dbReference type="STRING" id="1469144.LI90_3663"/>
<dbReference type="PANTHER" id="PTHR33745:SF1">
    <property type="entry name" value="RSBT ANTAGONIST PROTEIN RSBS"/>
    <property type="match status" value="1"/>
</dbReference>
<evidence type="ECO:0000259" key="2">
    <source>
        <dbReference type="PROSITE" id="PS50801"/>
    </source>
</evidence>
<dbReference type="EMBL" id="JYIJ01000017">
    <property type="protein sequence ID" value="KWX03687.1"/>
    <property type="molecule type" value="Genomic_DNA"/>
</dbReference>
<dbReference type="PANTHER" id="PTHR33745">
    <property type="entry name" value="RSBT ANTAGONIST PROTEIN RSBS-RELATED"/>
    <property type="match status" value="1"/>
</dbReference>
<dbReference type="Proteomes" id="UP000070188">
    <property type="component" value="Unassembled WGS sequence"/>
</dbReference>
<dbReference type="CDD" id="cd07041">
    <property type="entry name" value="STAS_RsbR_RsbS_like"/>
    <property type="match status" value="1"/>
</dbReference>
<reference evidence="6" key="4">
    <citation type="submission" date="2015-04" db="EMBL/GenBank/DDBJ databases">
        <title>Physiological reanalysis, assessment of diazotrophy, and genome sequences of multiple isolates of Streptomyces thermoautotrophicus.</title>
        <authorList>
            <person name="MacKellar D.C."/>
            <person name="Lieber L."/>
            <person name="Norman J."/>
            <person name="Bolger A."/>
            <person name="Tobin C."/>
            <person name="Murray J.W."/>
            <person name="Chang R."/>
            <person name="Ford T."/>
            <person name="Nguyen P.Q."/>
            <person name="Woodward J."/>
            <person name="Permingeat H."/>
            <person name="Joshi N.S."/>
            <person name="Silver P.A."/>
            <person name="Usadel B."/>
            <person name="Rutherford A.W."/>
            <person name="Friesen M."/>
            <person name="Prell J."/>
        </authorList>
    </citation>
    <scope>NUCLEOTIDE SEQUENCE [LARGE SCALE GENOMIC DNA]</scope>
    <source>
        <strain evidence="6">H1</strain>
    </source>
</reference>
<dbReference type="InterPro" id="IPR002645">
    <property type="entry name" value="STAS_dom"/>
</dbReference>
<dbReference type="InterPro" id="IPR036513">
    <property type="entry name" value="STAS_dom_sf"/>
</dbReference>
<dbReference type="EMBL" id="JYIK01000612">
    <property type="protein sequence ID" value="KWX10128.1"/>
    <property type="molecule type" value="Genomic_DNA"/>
</dbReference>
<dbReference type="Gene3D" id="3.30.750.24">
    <property type="entry name" value="STAS domain"/>
    <property type="match status" value="1"/>
</dbReference>
<evidence type="ECO:0000313" key="5">
    <source>
        <dbReference type="EMBL" id="KWX10128.1"/>
    </source>
</evidence>
<dbReference type="InterPro" id="IPR051932">
    <property type="entry name" value="Bact_StressResp_Reg"/>
</dbReference>
<feature type="region of interest" description="Disordered" evidence="1">
    <location>
        <begin position="118"/>
        <end position="137"/>
    </location>
</feature>
<reference evidence="7" key="1">
    <citation type="submission" date="2015-02" db="EMBL/GenBank/DDBJ databases">
        <title>Physiological reanalysis, assessment of diazotrophy, and genome sequences of multiple isolates of Streptomyces thermoautotrophicus.</title>
        <authorList>
            <person name="MacKellar D.C."/>
            <person name="Lieber L."/>
            <person name="Norman J."/>
            <person name="Bolger A."/>
            <person name="Tobin C."/>
            <person name="Murray J.W."/>
            <person name="Friesen M."/>
            <person name="Prell J."/>
        </authorList>
    </citation>
    <scope>NUCLEOTIDE SEQUENCE [LARGE SCALE GENOMIC DNA]</scope>
    <source>
        <strain evidence="7">UBT1</strain>
    </source>
</reference>
<protein>
    <submittedName>
        <fullName evidence="4">Anti-anti-sigma factor</fullName>
    </submittedName>
    <submittedName>
        <fullName evidence="3">Anti-sigma-factor antagonist</fullName>
    </submittedName>
</protein>